<feature type="transmembrane region" description="Helical" evidence="6">
    <location>
        <begin position="470"/>
        <end position="487"/>
    </location>
</feature>
<feature type="transmembrane region" description="Helical" evidence="6">
    <location>
        <begin position="499"/>
        <end position="520"/>
    </location>
</feature>
<feature type="transmembrane region" description="Helical" evidence="6">
    <location>
        <begin position="200"/>
        <end position="221"/>
    </location>
</feature>
<dbReference type="InterPro" id="IPR052962">
    <property type="entry name" value="AA_Transporter_AGT"/>
</dbReference>
<feature type="transmembrane region" description="Helical" evidence="6">
    <location>
        <begin position="446"/>
        <end position="464"/>
    </location>
</feature>
<dbReference type="Pfam" id="PF13520">
    <property type="entry name" value="AA_permease_2"/>
    <property type="match status" value="1"/>
</dbReference>
<feature type="region of interest" description="Disordered" evidence="5">
    <location>
        <begin position="573"/>
        <end position="600"/>
    </location>
</feature>
<dbReference type="Gene3D" id="1.20.1740.10">
    <property type="entry name" value="Amino acid/polyamine transporter I"/>
    <property type="match status" value="1"/>
</dbReference>
<keyword evidence="3 6" id="KW-1133">Transmembrane helix</keyword>
<feature type="transmembrane region" description="Helical" evidence="6">
    <location>
        <begin position="273"/>
        <end position="297"/>
    </location>
</feature>
<evidence type="ECO:0000256" key="6">
    <source>
        <dbReference type="SAM" id="Phobius"/>
    </source>
</evidence>
<feature type="transmembrane region" description="Helical" evidence="6">
    <location>
        <begin position="233"/>
        <end position="252"/>
    </location>
</feature>
<dbReference type="InterPro" id="IPR002293">
    <property type="entry name" value="AA/rel_permease1"/>
</dbReference>
<feature type="transmembrane region" description="Helical" evidence="6">
    <location>
        <begin position="317"/>
        <end position="339"/>
    </location>
</feature>
<evidence type="ECO:0000313" key="8">
    <source>
        <dbReference type="Proteomes" id="UP001174314"/>
    </source>
</evidence>
<comment type="subcellular location">
    <subcellularLocation>
        <location evidence="1">Membrane</location>
        <topology evidence="1">Multi-pass membrane protein</topology>
    </subcellularLocation>
</comment>
<evidence type="ECO:0000256" key="2">
    <source>
        <dbReference type="ARBA" id="ARBA00022692"/>
    </source>
</evidence>
<evidence type="ECO:0000256" key="4">
    <source>
        <dbReference type="ARBA" id="ARBA00023136"/>
    </source>
</evidence>
<feature type="transmembrane region" description="Helical" evidence="6">
    <location>
        <begin position="381"/>
        <end position="400"/>
    </location>
</feature>
<keyword evidence="2 6" id="KW-0812">Transmembrane</keyword>
<feature type="transmembrane region" description="Helical" evidence="6">
    <location>
        <begin position="43"/>
        <end position="64"/>
    </location>
</feature>
<feature type="transmembrane region" description="Helical" evidence="6">
    <location>
        <begin position="107"/>
        <end position="130"/>
    </location>
</feature>
<organism evidence="7 8">
    <name type="scientific">Corynebacterium pseudokroppenstedtii</name>
    <dbReference type="NCBI Taxonomy" id="2804917"/>
    <lineage>
        <taxon>Bacteria</taxon>
        <taxon>Bacillati</taxon>
        <taxon>Actinomycetota</taxon>
        <taxon>Actinomycetes</taxon>
        <taxon>Mycobacteriales</taxon>
        <taxon>Corynebacteriaceae</taxon>
        <taxon>Corynebacterium</taxon>
    </lineage>
</organism>
<dbReference type="RefSeq" id="WP_221924297.1">
    <property type="nucleotide sequence ID" value="NZ_CP137757.1"/>
</dbReference>
<name>A0AAU0PZ95_9CORY</name>
<dbReference type="Proteomes" id="UP001174314">
    <property type="component" value="Chromosome"/>
</dbReference>
<feature type="compositionally biased region" description="Basic and acidic residues" evidence="5">
    <location>
        <begin position="573"/>
        <end position="591"/>
    </location>
</feature>
<evidence type="ECO:0000256" key="5">
    <source>
        <dbReference type="SAM" id="MobiDB-lite"/>
    </source>
</evidence>
<accession>A0AAU0PZ95</accession>
<dbReference type="EMBL" id="CP137757">
    <property type="protein sequence ID" value="WPF24592.1"/>
    <property type="molecule type" value="Genomic_DNA"/>
</dbReference>
<feature type="transmembrane region" description="Helical" evidence="6">
    <location>
        <begin position="406"/>
        <end position="425"/>
    </location>
</feature>
<dbReference type="PANTHER" id="PTHR47547">
    <property type="match status" value="1"/>
</dbReference>
<evidence type="ECO:0000256" key="3">
    <source>
        <dbReference type="ARBA" id="ARBA00022989"/>
    </source>
</evidence>
<dbReference type="KEGG" id="cpsk:Q0N40_08640"/>
<reference evidence="7 8" key="1">
    <citation type="submission" date="2023-10" db="EMBL/GenBank/DDBJ databases">
        <title>complete genome sequence of Corynebacterium pseudokroppenstedtii P15-C1.</title>
        <authorList>
            <person name="Bruggemann H."/>
            <person name="Poehlein A."/>
        </authorList>
    </citation>
    <scope>NUCLEOTIDE SEQUENCE [LARGE SCALE GENOMIC DNA]</scope>
    <source>
        <strain evidence="7 8">P15_C1</strain>
    </source>
</reference>
<dbReference type="GO" id="GO:0022857">
    <property type="term" value="F:transmembrane transporter activity"/>
    <property type="evidence" value="ECO:0007669"/>
    <property type="project" value="InterPro"/>
</dbReference>
<feature type="transmembrane region" description="Helical" evidence="6">
    <location>
        <begin position="76"/>
        <end position="95"/>
    </location>
</feature>
<keyword evidence="8" id="KW-1185">Reference proteome</keyword>
<sequence>MASPEVTPKMSGFVRGRTATKTAGTANTISTTARADHSLHRGVGSIGLLFASVGSIIGSGWLFGSMVAAQAAGPSAIISWALGGVMILFIALCYAELGTMFPLSGGVVRYPHVVFGGFASYMTGWINWIAALALPPIEVMGALTYATKYGPFTHEHVVSGQTVHTLTPLGIAVAVLLMAVFVVINYFGIRWFSRINNVLVWWKLGIISLVIVSFVALGFHGSNFTAGEGFFSHGWHGVFTAIATSGIVFSFLGFRQGIELAGETSNPRRNVPLAVVGSVLICILIYVGLQTAFLGVLPHSVIANMGGHWSNLNFNDSFGPLAAISTMLGAGWLAVLLYIDAIVSPADTGLIYVTTTARISHGMARNGNAPAKLATTNRHGAPVISMIVAFVVGLVLFLPFPSWQQMAGFISSATVLSFASGPLTMAALRNRLPHHQRTFKAPFGHLLPMLGFISSNLLVYWTGWTTDLKLFIAMELGLVLLAVNKAFSRHEAMNRYNMAFRAGFWYIPWLAGLAIISYLGDYDGGIGLLHFDTAVPVIIVFSLAIYWMAIHFSFPAERVEFLADAITREARGETTNKDATDTTIDPEKPEGDAVLAPVKA</sequence>
<gene>
    <name evidence="7" type="ORF">Q0N40_08640</name>
</gene>
<keyword evidence="4 6" id="KW-0472">Membrane</keyword>
<evidence type="ECO:0000313" key="7">
    <source>
        <dbReference type="EMBL" id="WPF24592.1"/>
    </source>
</evidence>
<feature type="transmembrane region" description="Helical" evidence="6">
    <location>
        <begin position="169"/>
        <end position="188"/>
    </location>
</feature>
<proteinExistence type="predicted"/>
<dbReference type="AlphaFoldDB" id="A0AAU0PZ95"/>
<evidence type="ECO:0000256" key="1">
    <source>
        <dbReference type="ARBA" id="ARBA00004141"/>
    </source>
</evidence>
<dbReference type="GO" id="GO:0016020">
    <property type="term" value="C:membrane"/>
    <property type="evidence" value="ECO:0007669"/>
    <property type="project" value="UniProtKB-SubCell"/>
</dbReference>
<dbReference type="PANTHER" id="PTHR47547:SF1">
    <property type="entry name" value="ASPARTATE-PROTON SYMPORTER"/>
    <property type="match status" value="1"/>
</dbReference>
<protein>
    <submittedName>
        <fullName evidence="7">APC family permease</fullName>
    </submittedName>
</protein>
<feature type="transmembrane region" description="Helical" evidence="6">
    <location>
        <begin position="526"/>
        <end position="549"/>
    </location>
</feature>